<proteinExistence type="predicted"/>
<evidence type="ECO:0000313" key="6">
    <source>
        <dbReference type="EMBL" id="MTT74990.1"/>
    </source>
</evidence>
<keyword evidence="2" id="KW-0717">Septation</keyword>
<keyword evidence="8" id="KW-1185">Reference proteome</keyword>
<dbReference type="AlphaFoldDB" id="A0A3G9HCU8"/>
<organism evidence="5">
    <name type="scientific">Phascolarctobacterium faecium</name>
    <dbReference type="NCBI Taxonomy" id="33025"/>
    <lineage>
        <taxon>Bacteria</taxon>
        <taxon>Bacillati</taxon>
        <taxon>Bacillota</taxon>
        <taxon>Negativicutes</taxon>
        <taxon>Acidaminococcales</taxon>
        <taxon>Acidaminococcaceae</taxon>
        <taxon>Phascolarctobacterium</taxon>
    </lineage>
</organism>
<evidence type="ECO:0000256" key="1">
    <source>
        <dbReference type="ARBA" id="ARBA00022618"/>
    </source>
</evidence>
<dbReference type="GO" id="GO:0000917">
    <property type="term" value="P:division septum assembly"/>
    <property type="evidence" value="ECO:0007669"/>
    <property type="project" value="UniProtKB-KW"/>
</dbReference>
<comment type="function">
    <text evidence="4">Cell division protein that is part of the divisome complex and is recruited early to the Z-ring. Probably stimulates Z-ring formation, perhaps through the cross-linking of FtsZ protofilaments. Its function overlaps with FtsA.</text>
</comment>
<dbReference type="Proteomes" id="UP000443070">
    <property type="component" value="Unassembled WGS sequence"/>
</dbReference>
<dbReference type="Proteomes" id="UP000484547">
    <property type="component" value="Unassembled WGS sequence"/>
</dbReference>
<dbReference type="Pfam" id="PF04472">
    <property type="entry name" value="SepF"/>
    <property type="match status" value="1"/>
</dbReference>
<evidence type="ECO:0000256" key="3">
    <source>
        <dbReference type="ARBA" id="ARBA00023306"/>
    </source>
</evidence>
<evidence type="ECO:0000256" key="2">
    <source>
        <dbReference type="ARBA" id="ARBA00023210"/>
    </source>
</evidence>
<keyword evidence="1 5" id="KW-0132">Cell division</keyword>
<accession>R6J5G2</accession>
<sequence length="120" mass="13519">MDLKNAARKLWHSDVEEDQVYSGPYLVKGGHMDILVRSPRQFSDVREYADSLMSGATLMVSFDAVDSAMKNRIFDYLNGVSYIIGATVSKVSENLLMYAPNHVEVDKEAVKKSTRSWLGR</sequence>
<evidence type="ECO:0000313" key="7">
    <source>
        <dbReference type="EMBL" id="MTU03121.1"/>
    </source>
</evidence>
<evidence type="ECO:0000256" key="4">
    <source>
        <dbReference type="ARBA" id="ARBA00044936"/>
    </source>
</evidence>
<accession>A0A3G9HCU8</accession>
<reference evidence="8 9" key="2">
    <citation type="journal article" date="2019" name="Nat. Med.">
        <title>A library of human gut bacterial isolates paired with longitudinal multiomics data enables mechanistic microbiome research.</title>
        <authorList>
            <person name="Poyet M."/>
            <person name="Groussin M."/>
            <person name="Gibbons S.M."/>
            <person name="Avila-Pacheco J."/>
            <person name="Jiang X."/>
            <person name="Kearney S.M."/>
            <person name="Perrotta A.R."/>
            <person name="Berdy B."/>
            <person name="Zhao S."/>
            <person name="Lieberman T.D."/>
            <person name="Swanson P.K."/>
            <person name="Smith M."/>
            <person name="Roesemann S."/>
            <person name="Alexander J.E."/>
            <person name="Rich S.A."/>
            <person name="Livny J."/>
            <person name="Vlamakis H."/>
            <person name="Clish C."/>
            <person name="Bullock K."/>
            <person name="Deik A."/>
            <person name="Scott J."/>
            <person name="Pierce K.A."/>
            <person name="Xavier R.J."/>
            <person name="Alm E.J."/>
        </authorList>
    </citation>
    <scope>NUCLEOTIDE SEQUENCE [LARGE SCALE GENOMIC DNA]</scope>
    <source>
        <strain evidence="6 9">BIOML-A13</strain>
        <strain evidence="7 8">BIOML-A3</strain>
    </source>
</reference>
<reference evidence="5" key="1">
    <citation type="submission" date="2012-11" db="EMBL/GenBank/DDBJ databases">
        <title>Dependencies among metagenomic species, viruses, plasmids and units of genetic variation.</title>
        <authorList>
            <person name="Nielsen H.B."/>
            <person name="Almeida M."/>
            <person name="Juncker A.S."/>
            <person name="Rasmussen S."/>
            <person name="Li J."/>
            <person name="Sunagawa S."/>
            <person name="Plichta D."/>
            <person name="Gautier L."/>
            <person name="Le Chatelier E."/>
            <person name="Peletier E."/>
            <person name="Bonde I."/>
            <person name="Nielsen T."/>
            <person name="Manichanh C."/>
            <person name="Arumugam M."/>
            <person name="Batto J."/>
            <person name="Santos M.B.Q.D."/>
            <person name="Blom N."/>
            <person name="Borruel N."/>
            <person name="Burgdorf K.S."/>
            <person name="Boumezbeur F."/>
            <person name="Casellas F."/>
            <person name="Dore J."/>
            <person name="Guarner F."/>
            <person name="Hansen T."/>
            <person name="Hildebrand F."/>
            <person name="Kaas R.S."/>
            <person name="Kennedy S."/>
            <person name="Kristiansen K."/>
            <person name="Kultima J.R."/>
            <person name="Leonard P."/>
            <person name="Levenez F."/>
            <person name="Lund O."/>
            <person name="Moumen B."/>
            <person name="Le Paslier D."/>
            <person name="Pons N."/>
            <person name="Pedersen O."/>
            <person name="Prifti E."/>
            <person name="Qin J."/>
            <person name="Raes J."/>
            <person name="Tap J."/>
            <person name="Tims S."/>
            <person name="Ussery D.W."/>
            <person name="Yamada T."/>
            <person name="MetaHit consortium"/>
            <person name="Renault P."/>
            <person name="Sicheritz-Ponten T."/>
            <person name="Bork P."/>
            <person name="Wang J."/>
            <person name="Brunak S."/>
            <person name="Ehrlich S.D."/>
        </authorList>
    </citation>
    <scope>NUCLEOTIDE SEQUENCE [LARGE SCALE GENOMIC DNA]</scope>
</reference>
<dbReference type="PANTHER" id="PTHR35798">
    <property type="entry name" value="CELL DIVISION PROTEIN SEPF"/>
    <property type="match status" value="1"/>
</dbReference>
<dbReference type="OrthoDB" id="9815206at2"/>
<keyword evidence="3" id="KW-0131">Cell cycle</keyword>
<comment type="caution">
    <text evidence="5">The sequence shown here is derived from an EMBL/GenBank/DDBJ whole genome shotgun (WGS) entry which is preliminary data.</text>
</comment>
<evidence type="ECO:0000313" key="9">
    <source>
        <dbReference type="Proteomes" id="UP000484547"/>
    </source>
</evidence>
<evidence type="ECO:0000313" key="8">
    <source>
        <dbReference type="Proteomes" id="UP000443070"/>
    </source>
</evidence>
<evidence type="ECO:0000313" key="5">
    <source>
        <dbReference type="EMBL" id="CDB45547.1"/>
    </source>
</evidence>
<dbReference type="PANTHER" id="PTHR35798:SF1">
    <property type="entry name" value="CELL DIVISION PROTEIN SEPF"/>
    <property type="match status" value="1"/>
</dbReference>
<dbReference type="InterPro" id="IPR023052">
    <property type="entry name" value="Cell_div_SepF"/>
</dbReference>
<dbReference type="InterPro" id="IPR007561">
    <property type="entry name" value="Cell_div_SepF/SepF-rel"/>
</dbReference>
<dbReference type="Gene3D" id="3.30.110.150">
    <property type="entry name" value="SepF-like protein"/>
    <property type="match status" value="1"/>
</dbReference>
<protein>
    <submittedName>
        <fullName evidence="5">Cell division protein sepF 2</fullName>
    </submittedName>
    <submittedName>
        <fullName evidence="6">DUF552 domain-containing protein</fullName>
    </submittedName>
</protein>
<dbReference type="EMBL" id="WNBW01000001">
    <property type="protein sequence ID" value="MTU03121.1"/>
    <property type="molecule type" value="Genomic_DNA"/>
</dbReference>
<dbReference type="GeneID" id="49406981"/>
<dbReference type="EMBL" id="CBDS010000041">
    <property type="protein sequence ID" value="CDB45547.1"/>
    <property type="molecule type" value="Genomic_DNA"/>
</dbReference>
<name>A0A3G9HCU8_9FIRM</name>
<gene>
    <name evidence="5" type="ORF">BN533_00673</name>
    <name evidence="6" type="ORF">GMD11_01735</name>
    <name evidence="7" type="ORF">GMD18_01730</name>
</gene>
<dbReference type="InterPro" id="IPR038594">
    <property type="entry name" value="SepF-like_sf"/>
</dbReference>
<dbReference type="RefSeq" id="WP_021717576.1">
    <property type="nucleotide sequence ID" value="NZ_AP019004.1"/>
</dbReference>
<dbReference type="EMBL" id="WNBM01000001">
    <property type="protein sequence ID" value="MTT74990.1"/>
    <property type="molecule type" value="Genomic_DNA"/>
</dbReference>